<feature type="domain" description="VWFA" evidence="2">
    <location>
        <begin position="337"/>
        <end position="537"/>
    </location>
</feature>
<evidence type="ECO:0000256" key="1">
    <source>
        <dbReference type="SAM" id="MobiDB-lite"/>
    </source>
</evidence>
<name>A0A5C8PQ87_9HYPH</name>
<organism evidence="3 4">
    <name type="scientific">Vineibacter terrae</name>
    <dbReference type="NCBI Taxonomy" id="2586908"/>
    <lineage>
        <taxon>Bacteria</taxon>
        <taxon>Pseudomonadati</taxon>
        <taxon>Pseudomonadota</taxon>
        <taxon>Alphaproteobacteria</taxon>
        <taxon>Hyphomicrobiales</taxon>
        <taxon>Vineibacter</taxon>
    </lineage>
</organism>
<dbReference type="InterPro" id="IPR002035">
    <property type="entry name" value="VWF_A"/>
</dbReference>
<feature type="region of interest" description="Disordered" evidence="1">
    <location>
        <begin position="291"/>
        <end position="335"/>
    </location>
</feature>
<dbReference type="Proteomes" id="UP000321638">
    <property type="component" value="Unassembled WGS sequence"/>
</dbReference>
<gene>
    <name evidence="3" type="ORF">FHP25_09970</name>
</gene>
<comment type="caution">
    <text evidence="3">The sequence shown here is derived from an EMBL/GenBank/DDBJ whole genome shotgun (WGS) entry which is preliminary data.</text>
</comment>
<accession>A0A5C8PQ87</accession>
<dbReference type="SMART" id="SM00327">
    <property type="entry name" value="VWA"/>
    <property type="match status" value="1"/>
</dbReference>
<dbReference type="AlphaFoldDB" id="A0A5C8PQ87"/>
<dbReference type="Pfam" id="PF13519">
    <property type="entry name" value="VWA_2"/>
    <property type="match status" value="1"/>
</dbReference>
<evidence type="ECO:0000313" key="4">
    <source>
        <dbReference type="Proteomes" id="UP000321638"/>
    </source>
</evidence>
<dbReference type="Gene3D" id="3.40.50.410">
    <property type="entry name" value="von Willebrand factor, type A domain"/>
    <property type="match status" value="1"/>
</dbReference>
<feature type="compositionally biased region" description="Pro residues" evidence="1">
    <location>
        <begin position="325"/>
        <end position="334"/>
    </location>
</feature>
<dbReference type="OrthoDB" id="9783818at2"/>
<reference evidence="3 4" key="1">
    <citation type="submission" date="2019-06" db="EMBL/GenBank/DDBJ databases">
        <title>New taxonomy in bacterial strain CC-CFT640, isolated from vineyard.</title>
        <authorList>
            <person name="Lin S.-Y."/>
            <person name="Tsai C.-F."/>
            <person name="Young C.-C."/>
        </authorList>
    </citation>
    <scope>NUCLEOTIDE SEQUENCE [LARGE SCALE GENOMIC DNA]</scope>
    <source>
        <strain evidence="3 4">CC-CFT640</strain>
    </source>
</reference>
<dbReference type="PROSITE" id="PS50234">
    <property type="entry name" value="VWFA"/>
    <property type="match status" value="1"/>
</dbReference>
<dbReference type="EMBL" id="VDUZ01000009">
    <property type="protein sequence ID" value="TXL77088.1"/>
    <property type="molecule type" value="Genomic_DNA"/>
</dbReference>
<keyword evidence="4" id="KW-1185">Reference proteome</keyword>
<dbReference type="InterPro" id="IPR036465">
    <property type="entry name" value="vWFA_dom_sf"/>
</dbReference>
<evidence type="ECO:0000313" key="3">
    <source>
        <dbReference type="EMBL" id="TXL77088.1"/>
    </source>
</evidence>
<dbReference type="SUPFAM" id="SSF53300">
    <property type="entry name" value="vWA-like"/>
    <property type="match status" value="1"/>
</dbReference>
<evidence type="ECO:0000259" key="2">
    <source>
        <dbReference type="PROSITE" id="PS50234"/>
    </source>
</evidence>
<proteinExistence type="predicted"/>
<protein>
    <submittedName>
        <fullName evidence="3">VWA domain-containing protein</fullName>
    </submittedName>
</protein>
<sequence>MAPPHGAHRVGTRGVNVNTLVSTTLAGARPLGMRGEPLHKAHDQVRGALRRRLGERYARLLAEPQPYDGGRAIDWYTAATGPVQRFSSLPQARQRALLSEIDGLLGDIEALGRRYAESDNEDGRLLGHALALAVRRPSDDYLFLVGDQPVVVCWGYESEAAGPPVLPAAIPRTAETAQPAPAAYFSAPDATASDTLPAAAARRQAVRRRWWASGAAAFLLAGTAWAMQGFPGVATVFDTASSDVPPPPAPAAIAVVEQHIRLSASLAQSRARGAELGVELASLQEQARRELERCRAPASTPGEPRGEEALAPSAPGATATSEMACPPPRRPGTPQPELTVIIDGAASMNMPSGLNAAQEEGLTARSRRGDRTAASEIKTLIQTPGPKRLDDAKQAVVQVIPQLPTDVRLGFVVFDDCRAIQDFGFFGGNDRARLIALIQGKVAKGGTPLARAIETAANGMRSANGTIVVFSDGRDSCGGNVCAVAQRLHAAKPGVKVHVIDVAGSAEDSTCLATITGGKMYPATSAQAALDAFTDATASVQVPPRCRPGN</sequence>